<feature type="compositionally biased region" description="Basic residues" evidence="1">
    <location>
        <begin position="90"/>
        <end position="99"/>
    </location>
</feature>
<protein>
    <recommendedName>
        <fullName evidence="4">Retrovirus-related Pol polyprotein from transposon TNT 1-94</fullName>
    </recommendedName>
</protein>
<name>A0A151SYX6_CAJCA</name>
<dbReference type="EMBL" id="CM003612">
    <property type="protein sequence ID" value="KYP60006.1"/>
    <property type="molecule type" value="Genomic_DNA"/>
</dbReference>
<evidence type="ECO:0000313" key="2">
    <source>
        <dbReference type="EMBL" id="KYP60006.1"/>
    </source>
</evidence>
<feature type="non-terminal residue" evidence="2">
    <location>
        <position position="1"/>
    </location>
</feature>
<dbReference type="AlphaFoldDB" id="A0A151SYX6"/>
<dbReference type="Pfam" id="PF14223">
    <property type="entry name" value="Retrotran_gag_2"/>
    <property type="match status" value="1"/>
</dbReference>
<proteinExistence type="predicted"/>
<accession>A0A151SYX6</accession>
<evidence type="ECO:0008006" key="4">
    <source>
        <dbReference type="Google" id="ProtNLM"/>
    </source>
</evidence>
<feature type="region of interest" description="Disordered" evidence="1">
    <location>
        <begin position="90"/>
        <end position="115"/>
    </location>
</feature>
<evidence type="ECO:0000313" key="3">
    <source>
        <dbReference type="Proteomes" id="UP000075243"/>
    </source>
</evidence>
<dbReference type="Proteomes" id="UP000075243">
    <property type="component" value="Chromosome 10"/>
</dbReference>
<keyword evidence="3" id="KW-1185">Reference proteome</keyword>
<evidence type="ECO:0000256" key="1">
    <source>
        <dbReference type="SAM" id="MobiDB-lite"/>
    </source>
</evidence>
<organism evidence="2 3">
    <name type="scientific">Cajanus cajan</name>
    <name type="common">Pigeon pea</name>
    <name type="synonym">Cajanus indicus</name>
    <dbReference type="NCBI Taxonomy" id="3821"/>
    <lineage>
        <taxon>Eukaryota</taxon>
        <taxon>Viridiplantae</taxon>
        <taxon>Streptophyta</taxon>
        <taxon>Embryophyta</taxon>
        <taxon>Tracheophyta</taxon>
        <taxon>Spermatophyta</taxon>
        <taxon>Magnoliopsida</taxon>
        <taxon>eudicotyledons</taxon>
        <taxon>Gunneridae</taxon>
        <taxon>Pentapetalae</taxon>
        <taxon>rosids</taxon>
        <taxon>fabids</taxon>
        <taxon>Fabales</taxon>
        <taxon>Fabaceae</taxon>
        <taxon>Papilionoideae</taxon>
        <taxon>50 kb inversion clade</taxon>
        <taxon>NPAAA clade</taxon>
        <taxon>indigoferoid/millettioid clade</taxon>
        <taxon>Phaseoleae</taxon>
        <taxon>Cajanus</taxon>
    </lineage>
</organism>
<reference evidence="2 3" key="1">
    <citation type="journal article" date="2012" name="Nat. Biotechnol.">
        <title>Draft genome sequence of pigeonpea (Cajanus cajan), an orphan legume crop of resource-poor farmers.</title>
        <authorList>
            <person name="Varshney R.K."/>
            <person name="Chen W."/>
            <person name="Li Y."/>
            <person name="Bharti A.K."/>
            <person name="Saxena R.K."/>
            <person name="Schlueter J.A."/>
            <person name="Donoghue M.T."/>
            <person name="Azam S."/>
            <person name="Fan G."/>
            <person name="Whaley A.M."/>
            <person name="Farmer A.D."/>
            <person name="Sheridan J."/>
            <person name="Iwata A."/>
            <person name="Tuteja R."/>
            <person name="Penmetsa R.V."/>
            <person name="Wu W."/>
            <person name="Upadhyaya H.D."/>
            <person name="Yang S.P."/>
            <person name="Shah T."/>
            <person name="Saxena K.B."/>
            <person name="Michael T."/>
            <person name="McCombie W.R."/>
            <person name="Yang B."/>
            <person name="Zhang G."/>
            <person name="Yang H."/>
            <person name="Wang J."/>
            <person name="Spillane C."/>
            <person name="Cook D.R."/>
            <person name="May G.D."/>
            <person name="Xu X."/>
            <person name="Jackson S.A."/>
        </authorList>
    </citation>
    <scope>NUCLEOTIDE SEQUENCE [LARGE SCALE GENOMIC DNA]</scope>
    <source>
        <strain evidence="3">cv. Asha</strain>
    </source>
</reference>
<dbReference type="PANTHER" id="PTHR34676:SF8">
    <property type="entry name" value="TRANSMEMBRANE PROTEIN"/>
    <property type="match status" value="1"/>
</dbReference>
<dbReference type="Gramene" id="C.cajan_15016.t">
    <property type="protein sequence ID" value="C.cajan_15016.t.cds1"/>
    <property type="gene ID" value="C.cajan_15016"/>
</dbReference>
<gene>
    <name evidence="2" type="ORF">KK1_015453</name>
</gene>
<sequence>VKAKFYMAFALKRSKYDKVREFNTTKDIWEKPIVAHERTYHVKDSKVNILIRQFEIFKMQKQENIENIYNKFIIIINELSDLGEKYTTHHKIKKKHQKSSKNMDAKDNYYTRNKI</sequence>
<dbReference type="PANTHER" id="PTHR34676">
    <property type="entry name" value="DUF4219 DOMAIN-CONTAINING PROTEIN-RELATED"/>
    <property type="match status" value="1"/>
</dbReference>